<evidence type="ECO:0000313" key="2">
    <source>
        <dbReference type="Proteomes" id="UP000553632"/>
    </source>
</evidence>
<organism evidence="1 2">
    <name type="scientific">Perkinsus olseni</name>
    <name type="common">Perkinsus atlanticus</name>
    <dbReference type="NCBI Taxonomy" id="32597"/>
    <lineage>
        <taxon>Eukaryota</taxon>
        <taxon>Sar</taxon>
        <taxon>Alveolata</taxon>
        <taxon>Perkinsozoa</taxon>
        <taxon>Perkinsea</taxon>
        <taxon>Perkinsida</taxon>
        <taxon>Perkinsidae</taxon>
        <taxon>Perkinsus</taxon>
    </lineage>
</organism>
<proteinExistence type="predicted"/>
<reference evidence="1 2" key="1">
    <citation type="submission" date="2020-04" db="EMBL/GenBank/DDBJ databases">
        <title>Perkinsus olseni comparative genomics.</title>
        <authorList>
            <person name="Bogema D.R."/>
        </authorList>
    </citation>
    <scope>NUCLEOTIDE SEQUENCE [LARGE SCALE GENOMIC DNA]</scope>
    <source>
        <strain evidence="1 2">ATCC PRA-207</strain>
    </source>
</reference>
<protein>
    <submittedName>
        <fullName evidence="1">Uncharacterized protein</fullName>
    </submittedName>
</protein>
<accession>A0A7J6QT89</accession>
<dbReference type="AlphaFoldDB" id="A0A7J6QT89"/>
<evidence type="ECO:0000313" key="1">
    <source>
        <dbReference type="EMBL" id="KAF4711558.1"/>
    </source>
</evidence>
<keyword evidence="2" id="KW-1185">Reference proteome</keyword>
<dbReference type="EMBL" id="JABANO010030637">
    <property type="protein sequence ID" value="KAF4711558.1"/>
    <property type="molecule type" value="Genomic_DNA"/>
</dbReference>
<dbReference type="Proteomes" id="UP000553632">
    <property type="component" value="Unassembled WGS sequence"/>
</dbReference>
<sequence length="339" mass="37867">MFRIGWNLGVQLGNNEDQEPEAWDAAFRALRCARILIRRFLLPYEKTRVDPSEEDSGKLADDARMCLVFMLTAVTRMAMRMEEAGQTLTEVPAAETAESEIDSLGEVRSLKNLSVTELYKVGLALLGSASATEENTEMEGSRCQPLILLFEFKCTVGALSDPPSAGKRLLEAKRILESARTRGIASNDWLEILTSWCLNRRPPALDVAGLVLSVLTSSPSEAGKMLPVYYRERLRAQEGADDLTLQVLGDLLVFLDDIVKSNGVASLEEVGYSAEEVKWLLCYSWDRAVLLYRRCSYVLAERMMSKSMSFLRFAPPETRESLEGLMAQAYDQCLQRVPA</sequence>
<name>A0A7J6QT89_PEROL</name>
<gene>
    <name evidence="1" type="ORF">FOZ63_032731</name>
</gene>
<comment type="caution">
    <text evidence="1">The sequence shown here is derived from an EMBL/GenBank/DDBJ whole genome shotgun (WGS) entry which is preliminary data.</text>
</comment>